<sequence>MTSELPIGILDSGFGGLSVARAVRARFPGERILFAADCAYAPYGDRDESYIMERLERIIGYLTDRNVKAIVFACNTATAVGVKTFRERLSIPIIGIEPAVFPAVRHTRQGVVGVLATTTTIRSRKYAEVRERALEWAAVSRPMKVEVLDMPCPGLMECVERGDFGSEKLEALLEKYVDPLARAGADEIVLGCTHYPFLANAISRHAKGAHLIDPAPAVAEQLGRRLADLDLLAPASPDRPADAGAALDEFRATGADPGRESVLRSLWGKDARLLPLSA</sequence>
<evidence type="ECO:0000256" key="4">
    <source>
        <dbReference type="ARBA" id="ARBA00022984"/>
    </source>
</evidence>
<evidence type="ECO:0000256" key="6">
    <source>
        <dbReference type="ARBA" id="ARBA00023316"/>
    </source>
</evidence>
<keyword evidence="5 7" id="KW-0413">Isomerase</keyword>
<feature type="binding site" evidence="7">
    <location>
        <begin position="193"/>
        <end position="194"/>
    </location>
    <ligand>
        <name>substrate</name>
    </ligand>
</feature>
<feature type="active site" description="Proton donor/acceptor" evidence="7">
    <location>
        <position position="74"/>
    </location>
</feature>
<feature type="active site" description="Proton donor/acceptor" evidence="7">
    <location>
        <position position="192"/>
    </location>
</feature>
<keyword evidence="4 7" id="KW-0573">Peptidoglycan synthesis</keyword>
<organism evidence="8 9">
    <name type="scientific">Sutterella seckii</name>
    <dbReference type="NCBI Taxonomy" id="1944635"/>
    <lineage>
        <taxon>Bacteria</taxon>
        <taxon>Pseudomonadati</taxon>
        <taxon>Pseudomonadota</taxon>
        <taxon>Betaproteobacteria</taxon>
        <taxon>Burkholderiales</taxon>
        <taxon>Sutterellaceae</taxon>
        <taxon>Sutterella</taxon>
    </lineage>
</organism>
<dbReference type="SUPFAM" id="SSF53681">
    <property type="entry name" value="Aspartate/glutamate racemase"/>
    <property type="match status" value="2"/>
</dbReference>
<dbReference type="UniPathway" id="UPA00219"/>
<dbReference type="GO" id="GO:0009252">
    <property type="term" value="P:peptidoglycan biosynthetic process"/>
    <property type="evidence" value="ECO:0007669"/>
    <property type="project" value="UniProtKB-UniRule"/>
</dbReference>
<keyword evidence="6 7" id="KW-0961">Cell wall biogenesis/degradation</keyword>
<dbReference type="InterPro" id="IPR001920">
    <property type="entry name" value="Asp/Glu_race"/>
</dbReference>
<dbReference type="NCBIfam" id="TIGR00067">
    <property type="entry name" value="glut_race"/>
    <property type="match status" value="1"/>
</dbReference>
<comment type="pathway">
    <text evidence="7">Cell wall biogenesis; peptidoglycan biosynthesis.</text>
</comment>
<dbReference type="EMBL" id="WEHX01000002">
    <property type="protein sequence ID" value="KAB7663086.1"/>
    <property type="molecule type" value="Genomic_DNA"/>
</dbReference>
<dbReference type="PROSITE" id="PS00924">
    <property type="entry name" value="ASP_GLU_RACEMASE_2"/>
    <property type="match status" value="1"/>
</dbReference>
<evidence type="ECO:0000256" key="3">
    <source>
        <dbReference type="ARBA" id="ARBA00022960"/>
    </source>
</evidence>
<reference evidence="8 9" key="1">
    <citation type="submission" date="2019-10" db="EMBL/GenBank/DDBJ databases">
        <title>Genome diversity of Sutterella seckii.</title>
        <authorList>
            <person name="Chaplin A.V."/>
            <person name="Sokolova S.R."/>
            <person name="Mosin K.A."/>
            <person name="Ivanova E.L."/>
            <person name="Kochetkova T.O."/>
            <person name="Goltsov A.Y."/>
            <person name="Trofimov D.Y."/>
            <person name="Efimov B.A."/>
        </authorList>
    </citation>
    <scope>NUCLEOTIDE SEQUENCE [LARGE SCALE GENOMIC DNA]</scope>
    <source>
        <strain evidence="8 9">ASD393</strain>
    </source>
</reference>
<dbReference type="PANTHER" id="PTHR21198:SF2">
    <property type="entry name" value="GLUTAMATE RACEMASE"/>
    <property type="match status" value="1"/>
</dbReference>
<evidence type="ECO:0000256" key="1">
    <source>
        <dbReference type="ARBA" id="ARBA00001602"/>
    </source>
</evidence>
<evidence type="ECO:0000313" key="9">
    <source>
        <dbReference type="Proteomes" id="UP000430564"/>
    </source>
</evidence>
<dbReference type="InterPro" id="IPR015942">
    <property type="entry name" value="Asp/Glu/hydantoin_racemase"/>
</dbReference>
<comment type="function">
    <text evidence="7">Provides the (R)-glutamate required for cell wall biosynthesis.</text>
</comment>
<comment type="caution">
    <text evidence="8">The sequence shown here is derived from an EMBL/GenBank/DDBJ whole genome shotgun (WGS) entry which is preliminary data.</text>
</comment>
<feature type="binding site" evidence="7">
    <location>
        <begin position="43"/>
        <end position="44"/>
    </location>
    <ligand>
        <name>substrate</name>
    </ligand>
</feature>
<feature type="binding site" evidence="7">
    <location>
        <begin position="11"/>
        <end position="12"/>
    </location>
    <ligand>
        <name>substrate</name>
    </ligand>
</feature>
<dbReference type="RefSeq" id="WP_152157357.1">
    <property type="nucleotide sequence ID" value="NZ_WEHX01000002.1"/>
</dbReference>
<dbReference type="OrthoDB" id="9801055at2"/>
<dbReference type="InterPro" id="IPR004391">
    <property type="entry name" value="Glu_race"/>
</dbReference>
<dbReference type="Gene3D" id="3.40.50.1860">
    <property type="match status" value="2"/>
</dbReference>
<dbReference type="GO" id="GO:0008360">
    <property type="term" value="P:regulation of cell shape"/>
    <property type="evidence" value="ECO:0007669"/>
    <property type="project" value="UniProtKB-KW"/>
</dbReference>
<protein>
    <recommendedName>
        <fullName evidence="2 7">Glutamate racemase</fullName>
        <ecNumber evidence="2 7">5.1.1.3</ecNumber>
    </recommendedName>
</protein>
<dbReference type="InterPro" id="IPR033134">
    <property type="entry name" value="Asp/Glu_racemase_AS_2"/>
</dbReference>
<comment type="similarity">
    <text evidence="7">Belongs to the aspartate/glutamate racemases family.</text>
</comment>
<evidence type="ECO:0000256" key="7">
    <source>
        <dbReference type="HAMAP-Rule" id="MF_00258"/>
    </source>
</evidence>
<evidence type="ECO:0000256" key="5">
    <source>
        <dbReference type="ARBA" id="ARBA00023235"/>
    </source>
</evidence>
<keyword evidence="3 7" id="KW-0133">Cell shape</keyword>
<proteinExistence type="inferred from homology"/>
<evidence type="ECO:0000256" key="2">
    <source>
        <dbReference type="ARBA" id="ARBA00013090"/>
    </source>
</evidence>
<dbReference type="GO" id="GO:0008881">
    <property type="term" value="F:glutamate racemase activity"/>
    <property type="evidence" value="ECO:0007669"/>
    <property type="project" value="UniProtKB-UniRule"/>
</dbReference>
<gene>
    <name evidence="7 8" type="primary">murI</name>
    <name evidence="8" type="ORF">GBM95_00870</name>
</gene>
<dbReference type="AlphaFoldDB" id="A0A6I1ERB3"/>
<feature type="binding site" evidence="7">
    <location>
        <begin position="75"/>
        <end position="76"/>
    </location>
    <ligand>
        <name>substrate</name>
    </ligand>
</feature>
<comment type="catalytic activity">
    <reaction evidence="1 7">
        <text>L-glutamate = D-glutamate</text>
        <dbReference type="Rhea" id="RHEA:12813"/>
        <dbReference type="ChEBI" id="CHEBI:29985"/>
        <dbReference type="ChEBI" id="CHEBI:29986"/>
        <dbReference type="EC" id="5.1.1.3"/>
    </reaction>
</comment>
<name>A0A6I1ERB3_9BURK</name>
<accession>A0A6I1ERB3</accession>
<dbReference type="EC" id="5.1.1.3" evidence="2 7"/>
<dbReference type="Pfam" id="PF01177">
    <property type="entry name" value="Asp_Glu_race"/>
    <property type="match status" value="1"/>
</dbReference>
<dbReference type="GO" id="GO:0071555">
    <property type="term" value="P:cell wall organization"/>
    <property type="evidence" value="ECO:0007669"/>
    <property type="project" value="UniProtKB-KW"/>
</dbReference>
<dbReference type="PANTHER" id="PTHR21198">
    <property type="entry name" value="GLUTAMATE RACEMASE"/>
    <property type="match status" value="1"/>
</dbReference>
<evidence type="ECO:0000313" key="8">
    <source>
        <dbReference type="EMBL" id="KAB7663086.1"/>
    </source>
</evidence>
<dbReference type="Proteomes" id="UP000430564">
    <property type="component" value="Unassembled WGS sequence"/>
</dbReference>
<dbReference type="HAMAP" id="MF_00258">
    <property type="entry name" value="Glu_racemase"/>
    <property type="match status" value="1"/>
</dbReference>